<dbReference type="Gene3D" id="3.80.30.20">
    <property type="entry name" value="tm_1862 like domain"/>
    <property type="match status" value="1"/>
</dbReference>
<dbReference type="PANTHER" id="PTHR43020">
    <property type="entry name" value="CDK5 REGULATORY SUBUNIT-ASSOCIATED PROTEIN 1"/>
    <property type="match status" value="1"/>
</dbReference>
<feature type="domain" description="Radical SAM core" evidence="8">
    <location>
        <begin position="6"/>
        <end position="263"/>
    </location>
</feature>
<evidence type="ECO:0000313" key="9">
    <source>
        <dbReference type="EMBL" id="CAI8054871.1"/>
    </source>
</evidence>
<dbReference type="PROSITE" id="PS50926">
    <property type="entry name" value="TRAM"/>
    <property type="match status" value="1"/>
</dbReference>
<dbReference type="InterPro" id="IPR005839">
    <property type="entry name" value="Methylthiotransferase"/>
</dbReference>
<dbReference type="PROSITE" id="PS51918">
    <property type="entry name" value="RADICAL_SAM"/>
    <property type="match status" value="1"/>
</dbReference>
<comment type="caution">
    <text evidence="9">The sequence shown here is derived from an EMBL/GenBank/DDBJ whole genome shotgun (WGS) entry which is preliminary data.</text>
</comment>
<dbReference type="GO" id="GO:0051539">
    <property type="term" value="F:4 iron, 4 sulfur cluster binding"/>
    <property type="evidence" value="ECO:0007669"/>
    <property type="project" value="UniProtKB-KW"/>
</dbReference>
<organism evidence="9 10">
    <name type="scientific">Geodia barretti</name>
    <name type="common">Barrett's horny sponge</name>
    <dbReference type="NCBI Taxonomy" id="519541"/>
    <lineage>
        <taxon>Eukaryota</taxon>
        <taxon>Metazoa</taxon>
        <taxon>Porifera</taxon>
        <taxon>Demospongiae</taxon>
        <taxon>Heteroscleromorpha</taxon>
        <taxon>Tetractinellida</taxon>
        <taxon>Astrophorina</taxon>
        <taxon>Geodiidae</taxon>
        <taxon>Geodia</taxon>
    </lineage>
</organism>
<dbReference type="Pfam" id="PF01938">
    <property type="entry name" value="TRAM"/>
    <property type="match status" value="1"/>
</dbReference>
<dbReference type="GO" id="GO:0005739">
    <property type="term" value="C:mitochondrion"/>
    <property type="evidence" value="ECO:0007669"/>
    <property type="project" value="TreeGrafter"/>
</dbReference>
<keyword evidence="2" id="KW-0004">4Fe-4S</keyword>
<evidence type="ECO:0000256" key="5">
    <source>
        <dbReference type="ARBA" id="ARBA00023004"/>
    </source>
</evidence>
<dbReference type="EMBL" id="CASHTH010004214">
    <property type="protein sequence ID" value="CAI8054871.1"/>
    <property type="molecule type" value="Genomic_DNA"/>
</dbReference>
<dbReference type="Pfam" id="PF04055">
    <property type="entry name" value="Radical_SAM"/>
    <property type="match status" value="1"/>
</dbReference>
<dbReference type="SFLD" id="SFLDS00029">
    <property type="entry name" value="Radical_SAM"/>
    <property type="match status" value="1"/>
</dbReference>
<dbReference type="SFLD" id="SFLDG01061">
    <property type="entry name" value="methylthiotransferase"/>
    <property type="match status" value="1"/>
</dbReference>
<evidence type="ECO:0000256" key="4">
    <source>
        <dbReference type="ARBA" id="ARBA00022723"/>
    </source>
</evidence>
<evidence type="ECO:0000256" key="2">
    <source>
        <dbReference type="ARBA" id="ARBA00022485"/>
    </source>
</evidence>
<evidence type="ECO:0000259" key="8">
    <source>
        <dbReference type="PROSITE" id="PS51918"/>
    </source>
</evidence>
<dbReference type="GO" id="GO:0035597">
    <property type="term" value="F:tRNA-2-methylthio-N(6)-dimethylallyladenosine(37) synthase activity"/>
    <property type="evidence" value="ECO:0007669"/>
    <property type="project" value="TreeGrafter"/>
</dbReference>
<dbReference type="InterPro" id="IPR002792">
    <property type="entry name" value="TRAM_dom"/>
</dbReference>
<dbReference type="InterPro" id="IPR020612">
    <property type="entry name" value="Methylthiotransferase_CS"/>
</dbReference>
<evidence type="ECO:0000256" key="6">
    <source>
        <dbReference type="ARBA" id="ARBA00023014"/>
    </source>
</evidence>
<keyword evidence="6" id="KW-0411">Iron-sulfur</keyword>
<reference evidence="9" key="1">
    <citation type="submission" date="2023-03" db="EMBL/GenBank/DDBJ databases">
        <authorList>
            <person name="Steffen K."/>
            <person name="Cardenas P."/>
        </authorList>
    </citation>
    <scope>NUCLEOTIDE SEQUENCE</scope>
</reference>
<dbReference type="AlphaFoldDB" id="A0AA35TWC3"/>
<dbReference type="Proteomes" id="UP001174909">
    <property type="component" value="Unassembled WGS sequence"/>
</dbReference>
<dbReference type="GO" id="GO:0046872">
    <property type="term" value="F:metal ion binding"/>
    <property type="evidence" value="ECO:0007669"/>
    <property type="project" value="UniProtKB-KW"/>
</dbReference>
<feature type="domain" description="TRAM" evidence="7">
    <location>
        <begin position="265"/>
        <end position="338"/>
    </location>
</feature>
<dbReference type="SUPFAM" id="SSF102114">
    <property type="entry name" value="Radical SAM enzymes"/>
    <property type="match status" value="1"/>
</dbReference>
<keyword evidence="5" id="KW-0408">Iron</keyword>
<evidence type="ECO:0000259" key="7">
    <source>
        <dbReference type="PROSITE" id="PS50926"/>
    </source>
</evidence>
<evidence type="ECO:0000256" key="1">
    <source>
        <dbReference type="ARBA" id="ARBA00001966"/>
    </source>
</evidence>
<dbReference type="InterPro" id="IPR006638">
    <property type="entry name" value="Elp3/MiaA/NifB-like_rSAM"/>
</dbReference>
<proteinExistence type="predicted"/>
<dbReference type="SMART" id="SM00729">
    <property type="entry name" value="Elp3"/>
    <property type="match status" value="1"/>
</dbReference>
<name>A0AA35TWC3_GEOBA</name>
<dbReference type="InterPro" id="IPR007197">
    <property type="entry name" value="rSAM"/>
</dbReference>
<keyword evidence="10" id="KW-1185">Reference proteome</keyword>
<protein>
    <submittedName>
        <fullName evidence="9">Mitochondrial tRNA methylthiotransferase CDK5RAP1</fullName>
    </submittedName>
</protein>
<dbReference type="InterPro" id="IPR023404">
    <property type="entry name" value="rSAM_horseshoe"/>
</dbReference>
<dbReference type="GO" id="GO:0005829">
    <property type="term" value="C:cytosol"/>
    <property type="evidence" value="ECO:0007669"/>
    <property type="project" value="TreeGrafter"/>
</dbReference>
<gene>
    <name evidence="9" type="ORF">GBAR_LOCUS29935</name>
</gene>
<keyword evidence="3" id="KW-0949">S-adenosyl-L-methionine</keyword>
<evidence type="ECO:0000313" key="10">
    <source>
        <dbReference type="Proteomes" id="UP001174909"/>
    </source>
</evidence>
<dbReference type="PROSITE" id="PS01278">
    <property type="entry name" value="MTTASE_RADICAL"/>
    <property type="match status" value="1"/>
</dbReference>
<accession>A0AA35TWC3</accession>
<comment type="cofactor">
    <cofactor evidence="1">
        <name>[4Fe-4S] cluster</name>
        <dbReference type="ChEBI" id="CHEBI:49883"/>
    </cofactor>
</comment>
<dbReference type="FunFam" id="3.80.30.20:FF:000003">
    <property type="entry name" value="CDK5 regulatory subunit-associated protein 1"/>
    <property type="match status" value="1"/>
</dbReference>
<sequence>MPVRINSDSPSAYISIMRGCENMCSFCIVPFTRGRERSRPTDSILQEVKMLSDQGVKEVTLLGQNVNSYRDLSQTTVPVSFSTDTRLSRGFSTIYRTRQGGRRFADLMDKVSLVDPEMRIRFTSPHPKDFPDELLYLIRERANVCNLVHMPAQSGNTEVLKRMRRGYTRESYLELVENIWSIIPDVSLSSDFIAGFCGETDEEHRDTISLLDTVKFDMAYMFAYSMRKKTHAHHAMQDDVLEEVKKRRLQEIIDTFYSHVGERNRRLVGSHQLVLVEGTSKRSEEEVAGRTDGNVKVIFPGSMTEPLTQSSTTFRPGDYVIVKITEARDGSVRLRGVPVRLSSILDFSRNQISDSDQPTNHKSLSNSTS</sequence>
<evidence type="ECO:0000256" key="3">
    <source>
        <dbReference type="ARBA" id="ARBA00022691"/>
    </source>
</evidence>
<dbReference type="InterPro" id="IPR058240">
    <property type="entry name" value="rSAM_sf"/>
</dbReference>
<keyword evidence="4" id="KW-0479">Metal-binding</keyword>
<dbReference type="SFLD" id="SFLDG01082">
    <property type="entry name" value="B12-binding_domain_containing"/>
    <property type="match status" value="1"/>
</dbReference>
<dbReference type="NCBIfam" id="TIGR00089">
    <property type="entry name" value="MiaB/RimO family radical SAM methylthiotransferase"/>
    <property type="match status" value="1"/>
</dbReference>
<dbReference type="PANTHER" id="PTHR43020:SF2">
    <property type="entry name" value="MITOCHONDRIAL TRNA METHYLTHIOTRANSFERASE CDK5RAP1"/>
    <property type="match status" value="1"/>
</dbReference>